<evidence type="ECO:0000313" key="2">
    <source>
        <dbReference type="EMBL" id="QXT39869.1"/>
    </source>
</evidence>
<dbReference type="KEGG" id="gce:KYE46_00995"/>
<dbReference type="PIRSF" id="PIRSF036389">
    <property type="entry name" value="IOR_B"/>
    <property type="match status" value="1"/>
</dbReference>
<dbReference type="Pfam" id="PF20256">
    <property type="entry name" value="MoCoBD_2"/>
    <property type="match status" value="1"/>
</dbReference>
<proteinExistence type="predicted"/>
<dbReference type="Pfam" id="PF02738">
    <property type="entry name" value="MoCoBD_1"/>
    <property type="match status" value="1"/>
</dbReference>
<dbReference type="AlphaFoldDB" id="A0A8F6TXQ4"/>
<sequence>MSKLRTFGRRAFLVGSAAVAGGVAFGAYLVARDPENPNLQDLAEGEASFNPWVRIDASGVTLITPHADVGQGASSMQAALIAEEMDLEWGGFEIDFGRPSPAYWNTAMAADGAPVLPWDNSIGARAMRASVDGVIKVLGVQLTGGSSSTPDSYVKLREAGAMARETLKQAAAARTGIAVAEMRTEAGAVHLPDGTVIPYTDLASDAAQIEPVRDTPLRDPSEWRLVGHEMPRLDIVAKSTGQPLYGIDLEVPGMVRASVRMNPRKGGVLNGFDASNAENMPGVERIVEIPGGVAVVASNTWYAMQALDAISYEWGRAPYASEQADHWAALERSFTEDHLDKEWLNLGDVDATAPGTEQLEAEYRAPYVAHQPLEPLNAIVLVEDDRVQVWTAHQLPRYLQKQVADITGHDPDQVVLHNQYAGGSFGHRLEFEYVRQTAQVALQLRGTPVKVIYSRETDFSQDFPRQITMGRLRGAVQDGRVISFDAQVASPSVARSQMGRIGQTVPGPDSQIAAGVWQQPYGFENTRVRTYAVEGLSPVSSWRSVGASANGFLSEGFLDELIHAAGADPLEERLRLCTLDPVSRQVLEAVGDMANWGEALPAGTGRGVALVHAFGVPCAEVVEVTNTDDGIRLDRVWVAANVGKIIDPVNFENNVKGGVIWGLGHAINCEITYTDGVADQTNFHSHEGMRMYQTPEIFVRGLENGAVRGIGEPPVSPAAPALANAIFAATGQRIREMPFWNHVNFV</sequence>
<evidence type="ECO:0000259" key="1">
    <source>
        <dbReference type="SMART" id="SM01008"/>
    </source>
</evidence>
<dbReference type="GO" id="GO:0016491">
    <property type="term" value="F:oxidoreductase activity"/>
    <property type="evidence" value="ECO:0007669"/>
    <property type="project" value="InterPro"/>
</dbReference>
<dbReference type="SMART" id="SM01008">
    <property type="entry name" value="Ald_Xan_dh_C"/>
    <property type="match status" value="1"/>
</dbReference>
<feature type="domain" description="Aldehyde oxidase/xanthine dehydrogenase a/b hammerhead" evidence="1">
    <location>
        <begin position="240"/>
        <end position="318"/>
    </location>
</feature>
<dbReference type="PROSITE" id="PS51318">
    <property type="entry name" value="TAT"/>
    <property type="match status" value="1"/>
</dbReference>
<dbReference type="PANTHER" id="PTHR47495">
    <property type="entry name" value="ALDEHYDE DEHYDROGENASE"/>
    <property type="match status" value="1"/>
</dbReference>
<name>A0A8F6TXQ4_9RHOB</name>
<dbReference type="PANTHER" id="PTHR47495:SF1">
    <property type="entry name" value="BLL3820 PROTEIN"/>
    <property type="match status" value="1"/>
</dbReference>
<accession>A0A8F6TXQ4</accession>
<dbReference type="InterPro" id="IPR046867">
    <property type="entry name" value="AldOxase/xan_DH_MoCoBD2"/>
</dbReference>
<dbReference type="EMBL" id="CP079194">
    <property type="protein sequence ID" value="QXT39869.1"/>
    <property type="molecule type" value="Genomic_DNA"/>
</dbReference>
<organism evidence="2 3">
    <name type="scientific">Gymnodinialimonas ceratoperidinii</name>
    <dbReference type="NCBI Taxonomy" id="2856823"/>
    <lineage>
        <taxon>Bacteria</taxon>
        <taxon>Pseudomonadati</taxon>
        <taxon>Pseudomonadota</taxon>
        <taxon>Alphaproteobacteria</taxon>
        <taxon>Rhodobacterales</taxon>
        <taxon>Paracoccaceae</taxon>
        <taxon>Gymnodinialimonas</taxon>
    </lineage>
</organism>
<protein>
    <submittedName>
        <fullName evidence="2">Molybdopterin-dependent oxidoreductase</fullName>
    </submittedName>
</protein>
<keyword evidence="3" id="KW-1185">Reference proteome</keyword>
<dbReference type="RefSeq" id="WP_219002824.1">
    <property type="nucleotide sequence ID" value="NZ_CP079194.1"/>
</dbReference>
<dbReference type="InterPro" id="IPR012368">
    <property type="entry name" value="OxRdtase_Mopterin-bd_su_IorB"/>
</dbReference>
<dbReference type="InterPro" id="IPR008274">
    <property type="entry name" value="AldOxase/xan_DH_MoCoBD1"/>
</dbReference>
<gene>
    <name evidence="2" type="ORF">KYE46_00995</name>
</gene>
<dbReference type="InterPro" id="IPR000674">
    <property type="entry name" value="Ald_Oxase/Xan_DH_a/b"/>
</dbReference>
<dbReference type="InterPro" id="IPR006311">
    <property type="entry name" value="TAT_signal"/>
</dbReference>
<reference evidence="2 3" key="1">
    <citation type="submission" date="2021-07" db="EMBL/GenBank/DDBJ databases">
        <title>A novel Jannaschia species isolated from marine dinoflagellate Ceratoperidinium margalefii.</title>
        <authorList>
            <person name="Jiang Y."/>
            <person name="Li Z."/>
        </authorList>
    </citation>
    <scope>NUCLEOTIDE SEQUENCE [LARGE SCALE GENOMIC DNA]</scope>
    <source>
        <strain evidence="2 3">J12C1-MA-4</strain>
    </source>
</reference>
<dbReference type="InterPro" id="IPR052516">
    <property type="entry name" value="N-heterocyclic_Hydroxylase"/>
</dbReference>
<dbReference type="Proteomes" id="UP000825009">
    <property type="component" value="Chromosome"/>
</dbReference>
<evidence type="ECO:0000313" key="3">
    <source>
        <dbReference type="Proteomes" id="UP000825009"/>
    </source>
</evidence>